<sequence length="331" mass="38972">MVGITYRNTITTLPNWVKTLHIEHPRGYAYETETHFVHFYGRDKGFYIISIGLTVIEKKEGTLIDWVTRVFGAEEIENLELEVGHSTKGVWRPSLYYYEDTYQALGVTENEMRLSEYSLRLLIQKLDEIFLYIEPDVLSLNTYSHKTRELLILACTEVENFWQYYMNQSGQRPVGRNYTTKDYVKLLHKLHLNDFEFTLKTYSSISAIRPFENWNSSAPTTTLTWYDAYNKTKHDRDTHFSQATLINCINAVVANLIMHCIKFSPFPMFEQTNIFSSLINQHFEAKFLNCNPKSFYIHKIQIPEDTTNDIFVFDPRKNKFNVPFIIESLIL</sequence>
<proteinExistence type="predicted"/>
<name>A0A553C6L9_9FLAO</name>
<dbReference type="RefSeq" id="WP_144072012.1">
    <property type="nucleotide sequence ID" value="NZ_VJZR01000017.1"/>
</dbReference>
<evidence type="ECO:0000313" key="2">
    <source>
        <dbReference type="Proteomes" id="UP000318585"/>
    </source>
</evidence>
<dbReference type="EMBL" id="VJZR01000017">
    <property type="protein sequence ID" value="TRX16174.1"/>
    <property type="molecule type" value="Genomic_DNA"/>
</dbReference>
<gene>
    <name evidence="1" type="ORF">FNW17_14445</name>
</gene>
<comment type="caution">
    <text evidence="1">The sequence shown here is derived from an EMBL/GenBank/DDBJ whole genome shotgun (WGS) entry which is preliminary data.</text>
</comment>
<organism evidence="1 2">
    <name type="scientific">Flavobacterium franklandianum</name>
    <dbReference type="NCBI Taxonomy" id="2594430"/>
    <lineage>
        <taxon>Bacteria</taxon>
        <taxon>Pseudomonadati</taxon>
        <taxon>Bacteroidota</taxon>
        <taxon>Flavobacteriia</taxon>
        <taxon>Flavobacteriales</taxon>
        <taxon>Flavobacteriaceae</taxon>
        <taxon>Flavobacterium</taxon>
    </lineage>
</organism>
<dbReference type="Proteomes" id="UP000318585">
    <property type="component" value="Unassembled WGS sequence"/>
</dbReference>
<dbReference type="OrthoDB" id="7210418at2"/>
<evidence type="ECO:0000313" key="1">
    <source>
        <dbReference type="EMBL" id="TRX16174.1"/>
    </source>
</evidence>
<keyword evidence="2" id="KW-1185">Reference proteome</keyword>
<protein>
    <submittedName>
        <fullName evidence="1">Uncharacterized protein</fullName>
    </submittedName>
</protein>
<accession>A0A553C6L9</accession>
<reference evidence="1 2" key="1">
    <citation type="submission" date="2019-07" db="EMBL/GenBank/DDBJ databases">
        <title>Novel species of Flavobacterium.</title>
        <authorList>
            <person name="Liu Q."/>
            <person name="Xin Y.-H."/>
        </authorList>
    </citation>
    <scope>NUCLEOTIDE SEQUENCE [LARGE SCALE GENOMIC DNA]</scope>
    <source>
        <strain evidence="1 2">LB3P56</strain>
    </source>
</reference>
<dbReference type="AlphaFoldDB" id="A0A553C6L9"/>